<dbReference type="Pfam" id="PF12796">
    <property type="entry name" value="Ank_2"/>
    <property type="match status" value="1"/>
</dbReference>
<dbReference type="SUPFAM" id="SSF48403">
    <property type="entry name" value="Ankyrin repeat"/>
    <property type="match status" value="1"/>
</dbReference>
<feature type="repeat" description="ANK" evidence="1">
    <location>
        <begin position="17"/>
        <end position="49"/>
    </location>
</feature>
<dbReference type="Gene3D" id="1.25.40.20">
    <property type="entry name" value="Ankyrin repeat-containing domain"/>
    <property type="match status" value="1"/>
</dbReference>
<evidence type="ECO:0000256" key="1">
    <source>
        <dbReference type="PROSITE-ProRule" id="PRU00023"/>
    </source>
</evidence>
<dbReference type="STRING" id="62062.ENSHHUP00000065127"/>
<protein>
    <submittedName>
        <fullName evidence="2">Uncharacterized protein</fullName>
    </submittedName>
</protein>
<dbReference type="SMART" id="SM00248">
    <property type="entry name" value="ANK"/>
    <property type="match status" value="3"/>
</dbReference>
<dbReference type="PROSITE" id="PS50297">
    <property type="entry name" value="ANK_REP_REGION"/>
    <property type="match status" value="1"/>
</dbReference>
<dbReference type="InterPro" id="IPR039323">
    <property type="entry name" value="ANKRD_45/46/60"/>
</dbReference>
<sequence>MLLNRDPTDNISLLEDHPTSALFSAAQNGRSDCVNLLLTSGVSTDVSDQNGFTPLHFATAHGHHRCVEALVSGWADVDQRAVGGKTPLFMASGADRLDCTSALLNAGADHSRSTTLGTCGHSAAPPLPPCPRLHPHHDPNPDCNHSPGPATVPVLSSTLLNQDNCEGWTTGHITAARGFKVLGH</sequence>
<dbReference type="Ensembl" id="ENSHHUT00000067336.1">
    <property type="protein sequence ID" value="ENSHHUP00000065127.1"/>
    <property type="gene ID" value="ENSHHUG00000038463.1"/>
</dbReference>
<feature type="repeat" description="ANK" evidence="1">
    <location>
        <begin position="83"/>
        <end position="115"/>
    </location>
</feature>
<proteinExistence type="predicted"/>
<keyword evidence="3" id="KW-1185">Reference proteome</keyword>
<dbReference type="Proteomes" id="UP000314982">
    <property type="component" value="Unassembled WGS sequence"/>
</dbReference>
<dbReference type="AlphaFoldDB" id="A0A4W5PNR9"/>
<keyword evidence="1" id="KW-0040">ANK repeat</keyword>
<dbReference type="InterPro" id="IPR002110">
    <property type="entry name" value="Ankyrin_rpt"/>
</dbReference>
<reference evidence="2" key="3">
    <citation type="submission" date="2025-09" db="UniProtKB">
        <authorList>
            <consortium name="Ensembl"/>
        </authorList>
    </citation>
    <scope>IDENTIFICATION</scope>
</reference>
<reference evidence="2" key="2">
    <citation type="submission" date="2025-08" db="UniProtKB">
        <authorList>
            <consortium name="Ensembl"/>
        </authorList>
    </citation>
    <scope>IDENTIFICATION</scope>
</reference>
<organism evidence="2 3">
    <name type="scientific">Hucho hucho</name>
    <name type="common">huchen</name>
    <dbReference type="NCBI Taxonomy" id="62062"/>
    <lineage>
        <taxon>Eukaryota</taxon>
        <taxon>Metazoa</taxon>
        <taxon>Chordata</taxon>
        <taxon>Craniata</taxon>
        <taxon>Vertebrata</taxon>
        <taxon>Euteleostomi</taxon>
        <taxon>Actinopterygii</taxon>
        <taxon>Neopterygii</taxon>
        <taxon>Teleostei</taxon>
        <taxon>Protacanthopterygii</taxon>
        <taxon>Salmoniformes</taxon>
        <taxon>Salmonidae</taxon>
        <taxon>Salmoninae</taxon>
        <taxon>Hucho</taxon>
    </lineage>
</organism>
<accession>A0A4W5PNR9</accession>
<feature type="repeat" description="ANK" evidence="1">
    <location>
        <begin position="50"/>
        <end position="82"/>
    </location>
</feature>
<dbReference type="PANTHER" id="PTHR22677">
    <property type="entry name" value="ANKYRIN REPEAT DOMAIN-CONTAINING PROTEIN 60"/>
    <property type="match status" value="1"/>
</dbReference>
<evidence type="ECO:0000313" key="2">
    <source>
        <dbReference type="Ensembl" id="ENSHHUP00000065127.1"/>
    </source>
</evidence>
<dbReference type="PANTHER" id="PTHR22677:SF4">
    <property type="entry name" value="USHER SYNDROME TYPE-1G PROTEIN-LIKE PROTEIN"/>
    <property type="match status" value="1"/>
</dbReference>
<dbReference type="PROSITE" id="PS50088">
    <property type="entry name" value="ANK_REPEAT"/>
    <property type="match status" value="3"/>
</dbReference>
<name>A0A4W5PNR9_9TELE</name>
<evidence type="ECO:0000313" key="3">
    <source>
        <dbReference type="Proteomes" id="UP000314982"/>
    </source>
</evidence>
<reference evidence="3" key="1">
    <citation type="submission" date="2018-06" db="EMBL/GenBank/DDBJ databases">
        <title>Genome assembly of Danube salmon.</title>
        <authorList>
            <person name="Macqueen D.J."/>
            <person name="Gundappa M.K."/>
        </authorList>
    </citation>
    <scope>NUCLEOTIDE SEQUENCE [LARGE SCALE GENOMIC DNA]</scope>
</reference>
<dbReference type="InterPro" id="IPR036770">
    <property type="entry name" value="Ankyrin_rpt-contain_sf"/>
</dbReference>